<dbReference type="PROSITE" id="PS50005">
    <property type="entry name" value="TPR"/>
    <property type="match status" value="1"/>
</dbReference>
<dbReference type="InterPro" id="IPR019734">
    <property type="entry name" value="TPR_rpt"/>
</dbReference>
<evidence type="ECO:0000313" key="9">
    <source>
        <dbReference type="EMBL" id="RMJ05889.1"/>
    </source>
</evidence>
<dbReference type="Proteomes" id="UP000265903">
    <property type="component" value="Unassembled WGS sequence"/>
</dbReference>
<dbReference type="PANTHER" id="PTHR47870">
    <property type="entry name" value="CYTOCHROME C-TYPE BIOGENESIS PROTEIN CCMH"/>
    <property type="match status" value="1"/>
</dbReference>
<dbReference type="SMART" id="SM00028">
    <property type="entry name" value="TPR"/>
    <property type="match status" value="2"/>
</dbReference>
<name>A0A3M2RL22_9GAMM</name>
<dbReference type="RefSeq" id="WP_114333371.1">
    <property type="nucleotide sequence ID" value="NZ_QMDL01000001.1"/>
</dbReference>
<keyword evidence="2" id="KW-0677">Repeat</keyword>
<dbReference type="EMBL" id="QMDL01000001">
    <property type="protein sequence ID" value="RMJ05889.1"/>
    <property type="molecule type" value="Genomic_DNA"/>
</dbReference>
<dbReference type="InterPro" id="IPR056413">
    <property type="entry name" value="TPR_CcmH_CycH"/>
</dbReference>
<comment type="subcellular location">
    <subcellularLocation>
        <location evidence="1">Cell envelope</location>
    </subcellularLocation>
</comment>
<keyword evidence="10" id="KW-1185">Reference proteome</keyword>
<evidence type="ECO:0000259" key="8">
    <source>
        <dbReference type="Pfam" id="PF23914"/>
    </source>
</evidence>
<dbReference type="SUPFAM" id="SSF48452">
    <property type="entry name" value="TPR-like"/>
    <property type="match status" value="1"/>
</dbReference>
<evidence type="ECO:0000256" key="6">
    <source>
        <dbReference type="SAM" id="Phobius"/>
    </source>
</evidence>
<evidence type="ECO:0000313" key="10">
    <source>
        <dbReference type="Proteomes" id="UP000265903"/>
    </source>
</evidence>
<protein>
    <submittedName>
        <fullName evidence="9">Formate-dependent nitrite reductase complex subunit NrfG</fullName>
    </submittedName>
</protein>
<dbReference type="AlphaFoldDB" id="A0A3M2RL22"/>
<feature type="repeat" description="TPR" evidence="5">
    <location>
        <begin position="164"/>
        <end position="197"/>
    </location>
</feature>
<evidence type="ECO:0000256" key="1">
    <source>
        <dbReference type="ARBA" id="ARBA00004196"/>
    </source>
</evidence>
<dbReference type="InterPro" id="IPR051263">
    <property type="entry name" value="C-type_cytochrome_biogenesis"/>
</dbReference>
<comment type="caution">
    <text evidence="9">The sequence shown here is derived from an EMBL/GenBank/DDBJ whole genome shotgun (WGS) entry which is preliminary data.</text>
</comment>
<dbReference type="PANTHER" id="PTHR47870:SF4">
    <property type="entry name" value="CYTOCHROME C-TYPE BIOGENESIS PROTEIN CYCH"/>
    <property type="match status" value="1"/>
</dbReference>
<dbReference type="Gene3D" id="1.25.40.10">
    <property type="entry name" value="Tetratricopeptide repeat domain"/>
    <property type="match status" value="1"/>
</dbReference>
<keyword evidence="4 5" id="KW-0802">TPR repeat</keyword>
<dbReference type="InterPro" id="IPR011990">
    <property type="entry name" value="TPR-like_helical_dom_sf"/>
</dbReference>
<feature type="domain" description="Cytochrome c-type biogenesis protein H Ig-like" evidence="7">
    <location>
        <begin position="309"/>
        <end position="419"/>
    </location>
</feature>
<dbReference type="GO" id="GO:0005886">
    <property type="term" value="C:plasma membrane"/>
    <property type="evidence" value="ECO:0007669"/>
    <property type="project" value="TreeGrafter"/>
</dbReference>
<dbReference type="OrthoDB" id="9776053at2"/>
<organism evidence="9 10">
    <name type="scientific">Marinobacter litoralis</name>
    <dbReference type="NCBI Taxonomy" id="187981"/>
    <lineage>
        <taxon>Bacteria</taxon>
        <taxon>Pseudomonadati</taxon>
        <taxon>Pseudomonadota</taxon>
        <taxon>Gammaproteobacteria</taxon>
        <taxon>Pseudomonadales</taxon>
        <taxon>Marinobacteraceae</taxon>
        <taxon>Marinobacter</taxon>
    </lineage>
</organism>
<keyword evidence="6" id="KW-0812">Transmembrane</keyword>
<dbReference type="Pfam" id="PF23914">
    <property type="entry name" value="TPR_CcmH_CycH"/>
    <property type="match status" value="1"/>
</dbReference>
<dbReference type="GO" id="GO:0030313">
    <property type="term" value="C:cell envelope"/>
    <property type="evidence" value="ECO:0007669"/>
    <property type="project" value="UniProtKB-SubCell"/>
</dbReference>
<reference evidence="9 10" key="1">
    <citation type="submission" date="2018-08" db="EMBL/GenBank/DDBJ databases">
        <title>Whole Genome Sequence of the Moderate Halophilic Marine Bacterium Marinobacter litoralis Sw-45.</title>
        <authorList>
            <person name="Musa H."/>
        </authorList>
    </citation>
    <scope>NUCLEOTIDE SEQUENCE [LARGE SCALE GENOMIC DNA]</scope>
    <source>
        <strain evidence="9 10">Sw-45</strain>
    </source>
</reference>
<dbReference type="Pfam" id="PF23892">
    <property type="entry name" value="Ig_CycH"/>
    <property type="match status" value="1"/>
</dbReference>
<dbReference type="InterPro" id="IPR056412">
    <property type="entry name" value="Ig_CycH"/>
</dbReference>
<accession>A0A3M2RL22</accession>
<evidence type="ECO:0000256" key="3">
    <source>
        <dbReference type="ARBA" id="ARBA00022748"/>
    </source>
</evidence>
<keyword evidence="3" id="KW-0201">Cytochrome c-type biogenesis</keyword>
<dbReference type="InterPro" id="IPR017560">
    <property type="entry name" value="Cyt_c_biogenesis_CcmI"/>
</dbReference>
<keyword evidence="6" id="KW-0472">Membrane</keyword>
<feature type="domain" description="Cytochrome c-type biogenesis protein H TPR" evidence="8">
    <location>
        <begin position="130"/>
        <end position="270"/>
    </location>
</feature>
<proteinExistence type="predicted"/>
<gene>
    <name evidence="9" type="primary">nrfG</name>
    <name evidence="9" type="ORF">DOQ08_00565</name>
</gene>
<evidence type="ECO:0000256" key="4">
    <source>
        <dbReference type="ARBA" id="ARBA00022803"/>
    </source>
</evidence>
<dbReference type="NCBIfam" id="TIGR03142">
    <property type="entry name" value="cytochro_ccmI"/>
    <property type="match status" value="1"/>
</dbReference>
<evidence type="ECO:0000256" key="5">
    <source>
        <dbReference type="PROSITE-ProRule" id="PRU00339"/>
    </source>
</evidence>
<evidence type="ECO:0000256" key="2">
    <source>
        <dbReference type="ARBA" id="ARBA00022737"/>
    </source>
</evidence>
<sequence length="424" mass="46264">MTQETFWIAAAVLILFAMAFVLYPVLFHRPKSRIETDLRNQNLLAYKSRLRELEVEHEAGILDQQSYEQLKDELAGSMLDDVPENARPEKRIPGRRSATAVALLALLLLPPSAYFAYQEWGSMGQVEQYLTMQEMNASGADQVARMSELADQLRERLEENPENIDGWAMLAQTYMRVERYQEAAAAYQRLAELVKDDPASSAVAYGLSAQALFFKTEGEITPRVQQAIDNALALDATEVNSLGLLGIHAFSQQNYRKAIEYWETITEAAPNHPQIASIRGGIAEAYGRLGETPPSQAVEQAQATSAGVDLRVSIDDAFKEQVPADTTLFIFARPAGATGGAPVAVTRLTAGALPVNVRLDDNYAMSPEATISAVDEVVVVARLSRSGSISAQPGDWQGQVTADVVAPDAAGQPVELIINQQLTN</sequence>
<feature type="transmembrane region" description="Helical" evidence="6">
    <location>
        <begin position="97"/>
        <end position="117"/>
    </location>
</feature>
<feature type="transmembrane region" description="Helical" evidence="6">
    <location>
        <begin position="6"/>
        <end position="26"/>
    </location>
</feature>
<keyword evidence="6" id="KW-1133">Transmembrane helix</keyword>
<evidence type="ECO:0000259" key="7">
    <source>
        <dbReference type="Pfam" id="PF23892"/>
    </source>
</evidence>
<dbReference type="GO" id="GO:0017004">
    <property type="term" value="P:cytochrome complex assembly"/>
    <property type="evidence" value="ECO:0007669"/>
    <property type="project" value="UniProtKB-KW"/>
</dbReference>